<sequence length="145" mass="15409">MEITILGQKLRVEILVLIIILGAFIGINMWCSCAGGLKEGFDAGVSIAGAAIDYSMGKGVKQSWEKVDGVLDVDSSSTWMQSLEGNVGGPVPLPEGELAMFSDNKFDPDCCPATYTSSSGCACISPEQMSYLNQRGGNRTLPTDY</sequence>
<keyword evidence="1" id="KW-1133">Transmembrane helix</keyword>
<evidence type="ECO:0000256" key="1">
    <source>
        <dbReference type="SAM" id="Phobius"/>
    </source>
</evidence>
<keyword evidence="1" id="KW-0812">Transmembrane</keyword>
<keyword evidence="1" id="KW-0472">Membrane</keyword>
<reference evidence="2" key="1">
    <citation type="journal article" date="2020" name="Nature">
        <title>Giant virus diversity and host interactions through global metagenomics.</title>
        <authorList>
            <person name="Schulz F."/>
            <person name="Roux S."/>
            <person name="Paez-Espino D."/>
            <person name="Jungbluth S."/>
            <person name="Walsh D.A."/>
            <person name="Denef V.J."/>
            <person name="McMahon K.D."/>
            <person name="Konstantinidis K.T."/>
            <person name="Eloe-Fadrosh E.A."/>
            <person name="Kyrpides N.C."/>
            <person name="Woyke T."/>
        </authorList>
    </citation>
    <scope>NUCLEOTIDE SEQUENCE</scope>
    <source>
        <strain evidence="2">GVMAG-M-3300027833-11</strain>
    </source>
</reference>
<dbReference type="EMBL" id="MN740503">
    <property type="protein sequence ID" value="QHU30060.1"/>
    <property type="molecule type" value="Genomic_DNA"/>
</dbReference>
<dbReference type="AlphaFoldDB" id="A0A6C0LHZ9"/>
<proteinExistence type="predicted"/>
<protein>
    <submittedName>
        <fullName evidence="2">Uncharacterized protein</fullName>
    </submittedName>
</protein>
<evidence type="ECO:0000313" key="2">
    <source>
        <dbReference type="EMBL" id="QHU30060.1"/>
    </source>
</evidence>
<organism evidence="2">
    <name type="scientific">viral metagenome</name>
    <dbReference type="NCBI Taxonomy" id="1070528"/>
    <lineage>
        <taxon>unclassified sequences</taxon>
        <taxon>metagenomes</taxon>
        <taxon>organismal metagenomes</taxon>
    </lineage>
</organism>
<feature type="transmembrane region" description="Helical" evidence="1">
    <location>
        <begin position="12"/>
        <end position="30"/>
    </location>
</feature>
<accession>A0A6C0LHZ9</accession>
<name>A0A6C0LHZ9_9ZZZZ</name>